<feature type="compositionally biased region" description="Polar residues" evidence="1">
    <location>
        <begin position="21"/>
        <end position="43"/>
    </location>
</feature>
<keyword evidence="3" id="KW-1185">Reference proteome</keyword>
<evidence type="ECO:0000313" key="3">
    <source>
        <dbReference type="Proteomes" id="UP000439903"/>
    </source>
</evidence>
<dbReference type="EMBL" id="WTPW01000303">
    <property type="protein sequence ID" value="KAF0525174.1"/>
    <property type="molecule type" value="Genomic_DNA"/>
</dbReference>
<dbReference type="Proteomes" id="UP000439903">
    <property type="component" value="Unassembled WGS sequence"/>
</dbReference>
<sequence length="73" mass="8839">MTQTTKSTPTTQTTTYHQQQKLPTPTKSTTSNEIYYQRQTINDNDIAKETRRDETYRRRHQQFQTPNFKRRNT</sequence>
<name>A0A8H4ENP9_GIGMA</name>
<gene>
    <name evidence="2" type="ORF">F8M41_014699</name>
</gene>
<proteinExistence type="predicted"/>
<feature type="compositionally biased region" description="Basic and acidic residues" evidence="1">
    <location>
        <begin position="45"/>
        <end position="56"/>
    </location>
</feature>
<protein>
    <submittedName>
        <fullName evidence="2">Uncharacterized protein</fullName>
    </submittedName>
</protein>
<accession>A0A8H4ENP9</accession>
<evidence type="ECO:0000313" key="2">
    <source>
        <dbReference type="EMBL" id="KAF0525174.1"/>
    </source>
</evidence>
<comment type="caution">
    <text evidence="2">The sequence shown here is derived from an EMBL/GenBank/DDBJ whole genome shotgun (WGS) entry which is preliminary data.</text>
</comment>
<organism evidence="2 3">
    <name type="scientific">Gigaspora margarita</name>
    <dbReference type="NCBI Taxonomy" id="4874"/>
    <lineage>
        <taxon>Eukaryota</taxon>
        <taxon>Fungi</taxon>
        <taxon>Fungi incertae sedis</taxon>
        <taxon>Mucoromycota</taxon>
        <taxon>Glomeromycotina</taxon>
        <taxon>Glomeromycetes</taxon>
        <taxon>Diversisporales</taxon>
        <taxon>Gigasporaceae</taxon>
        <taxon>Gigaspora</taxon>
    </lineage>
</organism>
<feature type="compositionally biased region" description="Low complexity" evidence="1">
    <location>
        <begin position="1"/>
        <end position="20"/>
    </location>
</feature>
<evidence type="ECO:0000256" key="1">
    <source>
        <dbReference type="SAM" id="MobiDB-lite"/>
    </source>
</evidence>
<feature type="region of interest" description="Disordered" evidence="1">
    <location>
        <begin position="1"/>
        <end position="73"/>
    </location>
</feature>
<reference evidence="2 3" key="1">
    <citation type="journal article" date="2019" name="Environ. Microbiol.">
        <title>At the nexus of three kingdoms: the genome of the mycorrhizal fungus Gigaspora margarita provides insights into plant, endobacterial and fungal interactions.</title>
        <authorList>
            <person name="Venice F."/>
            <person name="Ghignone S."/>
            <person name="Salvioli di Fossalunga A."/>
            <person name="Amselem J."/>
            <person name="Novero M."/>
            <person name="Xianan X."/>
            <person name="Sedzielewska Toro K."/>
            <person name="Morin E."/>
            <person name="Lipzen A."/>
            <person name="Grigoriev I.V."/>
            <person name="Henrissat B."/>
            <person name="Martin F.M."/>
            <person name="Bonfante P."/>
        </authorList>
    </citation>
    <scope>NUCLEOTIDE SEQUENCE [LARGE SCALE GENOMIC DNA]</scope>
    <source>
        <strain evidence="2 3">BEG34</strain>
    </source>
</reference>
<dbReference type="AlphaFoldDB" id="A0A8H4ENP9"/>